<keyword evidence="2" id="KW-1185">Reference proteome</keyword>
<organism evidence="1 2">
    <name type="scientific">Centaurea solstitialis</name>
    <name type="common">yellow star-thistle</name>
    <dbReference type="NCBI Taxonomy" id="347529"/>
    <lineage>
        <taxon>Eukaryota</taxon>
        <taxon>Viridiplantae</taxon>
        <taxon>Streptophyta</taxon>
        <taxon>Embryophyta</taxon>
        <taxon>Tracheophyta</taxon>
        <taxon>Spermatophyta</taxon>
        <taxon>Magnoliopsida</taxon>
        <taxon>eudicotyledons</taxon>
        <taxon>Gunneridae</taxon>
        <taxon>Pentapetalae</taxon>
        <taxon>asterids</taxon>
        <taxon>campanulids</taxon>
        <taxon>Asterales</taxon>
        <taxon>Asteraceae</taxon>
        <taxon>Carduoideae</taxon>
        <taxon>Cardueae</taxon>
        <taxon>Centaureinae</taxon>
        <taxon>Centaurea</taxon>
    </lineage>
</organism>
<comment type="caution">
    <text evidence="1">The sequence shown here is derived from an EMBL/GenBank/DDBJ whole genome shotgun (WGS) entry which is preliminary data.</text>
</comment>
<dbReference type="EMBL" id="JARYMX010000006">
    <property type="protein sequence ID" value="KAJ9545201.1"/>
    <property type="molecule type" value="Genomic_DNA"/>
</dbReference>
<reference evidence="1" key="1">
    <citation type="submission" date="2023-03" db="EMBL/GenBank/DDBJ databases">
        <title>Chromosome-scale reference genome and RAD-based genetic map of yellow starthistle (Centaurea solstitialis) reveal putative structural variation and QTLs associated with invader traits.</title>
        <authorList>
            <person name="Reatini B."/>
            <person name="Cang F.A."/>
            <person name="Jiang Q."/>
            <person name="Mckibben M.T.W."/>
            <person name="Barker M.S."/>
            <person name="Rieseberg L.H."/>
            <person name="Dlugosch K.M."/>
        </authorList>
    </citation>
    <scope>NUCLEOTIDE SEQUENCE</scope>
    <source>
        <strain evidence="1">CAN-66</strain>
        <tissue evidence="1">Leaf</tissue>
    </source>
</reference>
<protein>
    <submittedName>
        <fullName evidence="1">Uncharacterized protein</fullName>
    </submittedName>
</protein>
<accession>A0AA38SYQ7</accession>
<proteinExistence type="predicted"/>
<dbReference type="AlphaFoldDB" id="A0AA38SYQ7"/>
<name>A0AA38SYQ7_9ASTR</name>
<evidence type="ECO:0000313" key="1">
    <source>
        <dbReference type="EMBL" id="KAJ9545201.1"/>
    </source>
</evidence>
<evidence type="ECO:0000313" key="2">
    <source>
        <dbReference type="Proteomes" id="UP001172457"/>
    </source>
</evidence>
<dbReference type="Proteomes" id="UP001172457">
    <property type="component" value="Chromosome 6"/>
</dbReference>
<sequence>MDDNVADPLTKPLARVKHETHAFSIGMQYLDTIGSRLGISFIISVARLSPVDSQHIKPILTWGSTQIPILEEETAEVVPHSRVTEIIDLMNQLPREQLRHVGVTTVEEIFIWKYADRDNEPPYDPVLTGMPTLDEIYKFALLTLPKRQVFSNVPISELNTIMPPFGFVFLDKDEIQRFFNPDETHKYTVETFAWIYKLIATEVKNGRINRDETKPLFELIEAQASHRSYIYNMYLLLKRDDINDFPNSHVE</sequence>
<gene>
    <name evidence="1" type="ORF">OSB04_024908</name>
</gene>